<dbReference type="STRING" id="157652.A0A371EW98"/>
<sequence length="100" mass="10898">MAVSASLIFRRERKQILLKIADALEAHKREIRIENEADVAAAQEAGYEKSLVAGLILLAEGVILEKTSSPLGVLLIVFESRPDVLVQAIQLMGNMSNTPN</sequence>
<feature type="non-terminal residue" evidence="1">
    <location>
        <position position="1"/>
    </location>
</feature>
<dbReference type="GO" id="GO:0004350">
    <property type="term" value="F:glutamate-5-semialdehyde dehydrogenase activity"/>
    <property type="evidence" value="ECO:0007669"/>
    <property type="project" value="TreeGrafter"/>
</dbReference>
<dbReference type="EMBL" id="QJKJ01011767">
    <property type="protein sequence ID" value="RDX70274.1"/>
    <property type="molecule type" value="Genomic_DNA"/>
</dbReference>
<dbReference type="InterPro" id="IPR016161">
    <property type="entry name" value="Ald_DH/histidinol_DH"/>
</dbReference>
<proteinExistence type="predicted"/>
<keyword evidence="2" id="KW-1185">Reference proteome</keyword>
<dbReference type="PANTHER" id="PTHR11063:SF8">
    <property type="entry name" value="DELTA-1-PYRROLINE-5-CARBOXYLATE SYNTHASE"/>
    <property type="match status" value="1"/>
</dbReference>
<dbReference type="AlphaFoldDB" id="A0A371EW98"/>
<protein>
    <submittedName>
        <fullName evidence="1">Uncharacterized protein</fullName>
    </submittedName>
</protein>
<accession>A0A371EW98</accession>
<reference evidence="1" key="1">
    <citation type="submission" date="2018-05" db="EMBL/GenBank/DDBJ databases">
        <title>Draft genome of Mucuna pruriens seed.</title>
        <authorList>
            <person name="Nnadi N.E."/>
            <person name="Vos R."/>
            <person name="Hasami M.H."/>
            <person name="Devisetty U.K."/>
            <person name="Aguiy J.C."/>
        </authorList>
    </citation>
    <scope>NUCLEOTIDE SEQUENCE [LARGE SCALE GENOMIC DNA]</scope>
    <source>
        <strain evidence="1">JCA_2017</strain>
    </source>
</reference>
<dbReference type="PANTHER" id="PTHR11063">
    <property type="entry name" value="GLUTAMATE SEMIALDEHYDE DEHYDROGENASE"/>
    <property type="match status" value="1"/>
</dbReference>
<evidence type="ECO:0000313" key="2">
    <source>
        <dbReference type="Proteomes" id="UP000257109"/>
    </source>
</evidence>
<comment type="caution">
    <text evidence="1">The sequence shown here is derived from an EMBL/GenBank/DDBJ whole genome shotgun (WGS) entry which is preliminary data.</text>
</comment>
<dbReference type="InterPro" id="IPR016162">
    <property type="entry name" value="Ald_DH_N"/>
</dbReference>
<gene>
    <name evidence="1" type="ORF">CR513_50502</name>
</gene>
<dbReference type="Proteomes" id="UP000257109">
    <property type="component" value="Unassembled WGS sequence"/>
</dbReference>
<dbReference type="Gene3D" id="3.40.605.10">
    <property type="entry name" value="Aldehyde Dehydrogenase, Chain A, domain 1"/>
    <property type="match status" value="2"/>
</dbReference>
<organism evidence="1 2">
    <name type="scientific">Mucuna pruriens</name>
    <name type="common">Velvet bean</name>
    <name type="synonym">Dolichos pruriens</name>
    <dbReference type="NCBI Taxonomy" id="157652"/>
    <lineage>
        <taxon>Eukaryota</taxon>
        <taxon>Viridiplantae</taxon>
        <taxon>Streptophyta</taxon>
        <taxon>Embryophyta</taxon>
        <taxon>Tracheophyta</taxon>
        <taxon>Spermatophyta</taxon>
        <taxon>Magnoliopsida</taxon>
        <taxon>eudicotyledons</taxon>
        <taxon>Gunneridae</taxon>
        <taxon>Pentapetalae</taxon>
        <taxon>rosids</taxon>
        <taxon>fabids</taxon>
        <taxon>Fabales</taxon>
        <taxon>Fabaceae</taxon>
        <taxon>Papilionoideae</taxon>
        <taxon>50 kb inversion clade</taxon>
        <taxon>NPAAA clade</taxon>
        <taxon>indigoferoid/millettioid clade</taxon>
        <taxon>Phaseoleae</taxon>
        <taxon>Mucuna</taxon>
    </lineage>
</organism>
<dbReference type="OrthoDB" id="1736848at2759"/>
<name>A0A371EW98_MUCPR</name>
<dbReference type="SUPFAM" id="SSF53720">
    <property type="entry name" value="ALDH-like"/>
    <property type="match status" value="1"/>
</dbReference>
<evidence type="ECO:0000313" key="1">
    <source>
        <dbReference type="EMBL" id="RDX70274.1"/>
    </source>
</evidence>